<dbReference type="EMBL" id="JAVREL010000019">
    <property type="protein sequence ID" value="MDT0346183.1"/>
    <property type="molecule type" value="Genomic_DNA"/>
</dbReference>
<gene>
    <name evidence="2" type="ORF">RM590_26880</name>
</gene>
<name>A0ABU2MY36_9ACTN</name>
<dbReference type="InterPro" id="IPR024775">
    <property type="entry name" value="DinB-like"/>
</dbReference>
<keyword evidence="3" id="KW-1185">Reference proteome</keyword>
<evidence type="ECO:0000259" key="1">
    <source>
        <dbReference type="Pfam" id="PF12867"/>
    </source>
</evidence>
<accession>A0ABU2MY36</accession>
<evidence type="ECO:0000313" key="3">
    <source>
        <dbReference type="Proteomes" id="UP001183246"/>
    </source>
</evidence>
<reference evidence="3" key="1">
    <citation type="submission" date="2023-07" db="EMBL/GenBank/DDBJ databases">
        <title>30 novel species of actinomycetes from the DSMZ collection.</title>
        <authorList>
            <person name="Nouioui I."/>
        </authorList>
    </citation>
    <scope>NUCLEOTIDE SEQUENCE [LARGE SCALE GENOMIC DNA]</scope>
    <source>
        <strain evidence="3">DSM 44938</strain>
    </source>
</reference>
<dbReference type="Pfam" id="PF12867">
    <property type="entry name" value="DinB_2"/>
    <property type="match status" value="1"/>
</dbReference>
<proteinExistence type="predicted"/>
<dbReference type="SUPFAM" id="SSF109854">
    <property type="entry name" value="DinB/YfiT-like putative metalloenzymes"/>
    <property type="match status" value="1"/>
</dbReference>
<dbReference type="Proteomes" id="UP001183246">
    <property type="component" value="Unassembled WGS sequence"/>
</dbReference>
<dbReference type="InterPro" id="IPR034660">
    <property type="entry name" value="DinB/YfiT-like"/>
</dbReference>
<feature type="domain" description="DinB-like" evidence="1">
    <location>
        <begin position="12"/>
        <end position="164"/>
    </location>
</feature>
<protein>
    <submittedName>
        <fullName evidence="2">DinB family protein</fullName>
    </submittedName>
</protein>
<evidence type="ECO:0000313" key="2">
    <source>
        <dbReference type="EMBL" id="MDT0346183.1"/>
    </source>
</evidence>
<dbReference type="RefSeq" id="WP_311707309.1">
    <property type="nucleotide sequence ID" value="NZ_JAVREL010000019.1"/>
</dbReference>
<sequence length="175" mass="19740">MTAPRADLLIGQLDMTWSLFEYHAQGLDDADCLWEPAPHCWTVRPDDRGRWVADWQVPEPDPVPVTTVGWLTWHIGFWWTTTLGHCFGDGAPEREEITWPGGATAAVGWLRGLKDDWRAALLPLTDADLDSTDRTATLPWAEKLSLAQVAAWVNFELAKNVAEIGYARHLRRARP</sequence>
<comment type="caution">
    <text evidence="2">The sequence shown here is derived from an EMBL/GenBank/DDBJ whole genome shotgun (WGS) entry which is preliminary data.</text>
</comment>
<organism evidence="2 3">
    <name type="scientific">Streptomyces litchfieldiae</name>
    <dbReference type="NCBI Taxonomy" id="3075543"/>
    <lineage>
        <taxon>Bacteria</taxon>
        <taxon>Bacillati</taxon>
        <taxon>Actinomycetota</taxon>
        <taxon>Actinomycetes</taxon>
        <taxon>Kitasatosporales</taxon>
        <taxon>Streptomycetaceae</taxon>
        <taxon>Streptomyces</taxon>
    </lineage>
</organism>